<evidence type="ECO:0000256" key="2">
    <source>
        <dbReference type="ARBA" id="ARBA00022801"/>
    </source>
</evidence>
<accession>A0AAX4JAB4</accession>
<evidence type="ECO:0000313" key="4">
    <source>
        <dbReference type="EMBL" id="WUR02837.1"/>
    </source>
</evidence>
<keyword evidence="5" id="KW-1185">Reference proteome</keyword>
<organism evidence="4 5">
    <name type="scientific">Vairimorpha necatrix</name>
    <dbReference type="NCBI Taxonomy" id="6039"/>
    <lineage>
        <taxon>Eukaryota</taxon>
        <taxon>Fungi</taxon>
        <taxon>Fungi incertae sedis</taxon>
        <taxon>Microsporidia</taxon>
        <taxon>Nosematidae</taxon>
        <taxon>Vairimorpha</taxon>
    </lineage>
</organism>
<dbReference type="RefSeq" id="XP_065328982.1">
    <property type="nucleotide sequence ID" value="XM_065472910.1"/>
</dbReference>
<keyword evidence="2 4" id="KW-0378">Hydrolase</keyword>
<dbReference type="InterPro" id="IPR023476">
    <property type="entry name" value="Pep_tRNA_hydro_II_dom_sf"/>
</dbReference>
<reference evidence="4" key="1">
    <citation type="journal article" date="2024" name="BMC Genomics">
        <title>Functional annotation of a divergent genome using sequence and structure-based similarity.</title>
        <authorList>
            <person name="Svedberg D."/>
            <person name="Winiger R.R."/>
            <person name="Berg A."/>
            <person name="Sharma H."/>
            <person name="Tellgren-Roth C."/>
            <person name="Debrunner-Vossbrinck B.A."/>
            <person name="Vossbrinck C.R."/>
            <person name="Barandun J."/>
        </authorList>
    </citation>
    <scope>NUCLEOTIDE SEQUENCE</scope>
    <source>
        <strain evidence="4">Illinois isolate</strain>
    </source>
</reference>
<dbReference type="EC" id="3.1.1.29" evidence="1"/>
<dbReference type="InterPro" id="IPR002833">
    <property type="entry name" value="PTH2"/>
</dbReference>
<evidence type="ECO:0000256" key="1">
    <source>
        <dbReference type="ARBA" id="ARBA00013260"/>
    </source>
</evidence>
<dbReference type="Pfam" id="PF01981">
    <property type="entry name" value="PTH2"/>
    <property type="match status" value="1"/>
</dbReference>
<dbReference type="SUPFAM" id="SSF102462">
    <property type="entry name" value="Peptidyl-tRNA hydrolase II"/>
    <property type="match status" value="1"/>
</dbReference>
<evidence type="ECO:0000256" key="3">
    <source>
        <dbReference type="ARBA" id="ARBA00048707"/>
    </source>
</evidence>
<name>A0AAX4JAB4_9MICR</name>
<dbReference type="AlphaFoldDB" id="A0AAX4JAB4"/>
<dbReference type="Gene3D" id="3.40.1490.10">
    <property type="entry name" value="Bit1"/>
    <property type="match status" value="1"/>
</dbReference>
<sequence length="142" mass="16063">MINMLISLVVVIICAIILKLYTCKTNNSVRKHPKGDYVLKIIINKKINDDLSLILNLMKDSLFKVFPSLTNDPDLYAKWRKSGEAKIVLVGTSENMQKAYEQGKTKKILVTSKMHGNEMSLLVVGPGLKSEINEFTSDFRLF</sequence>
<comment type="catalytic activity">
    <reaction evidence="3">
        <text>an N-acyl-L-alpha-aminoacyl-tRNA + H2O = an N-acyl-L-amino acid + a tRNA + H(+)</text>
        <dbReference type="Rhea" id="RHEA:54448"/>
        <dbReference type="Rhea" id="RHEA-COMP:10123"/>
        <dbReference type="Rhea" id="RHEA-COMP:13883"/>
        <dbReference type="ChEBI" id="CHEBI:15377"/>
        <dbReference type="ChEBI" id="CHEBI:15378"/>
        <dbReference type="ChEBI" id="CHEBI:59874"/>
        <dbReference type="ChEBI" id="CHEBI:78442"/>
        <dbReference type="ChEBI" id="CHEBI:138191"/>
        <dbReference type="EC" id="3.1.1.29"/>
    </reaction>
</comment>
<gene>
    <name evidence="4" type="ORF">VNE69_03058</name>
</gene>
<dbReference type="GeneID" id="90540654"/>
<dbReference type="Proteomes" id="UP001334084">
    <property type="component" value="Chromosome 3"/>
</dbReference>
<protein>
    <recommendedName>
        <fullName evidence="1">peptidyl-tRNA hydrolase</fullName>
        <ecNumber evidence="1">3.1.1.29</ecNumber>
    </recommendedName>
</protein>
<dbReference type="EMBL" id="CP142728">
    <property type="protein sequence ID" value="WUR02837.1"/>
    <property type="molecule type" value="Genomic_DNA"/>
</dbReference>
<dbReference type="GO" id="GO:0004045">
    <property type="term" value="F:peptidyl-tRNA hydrolase activity"/>
    <property type="evidence" value="ECO:0007669"/>
    <property type="project" value="UniProtKB-EC"/>
</dbReference>
<proteinExistence type="predicted"/>
<evidence type="ECO:0000313" key="5">
    <source>
        <dbReference type="Proteomes" id="UP001334084"/>
    </source>
</evidence>
<dbReference type="KEGG" id="vnx:VNE69_03058"/>